<dbReference type="NCBIfam" id="NF008712">
    <property type="entry name" value="PRK11715.1-1"/>
    <property type="match status" value="1"/>
</dbReference>
<feature type="transmembrane region" description="Helical" evidence="1">
    <location>
        <begin position="344"/>
        <end position="365"/>
    </location>
</feature>
<dbReference type="OrthoDB" id="9791851at2"/>
<dbReference type="KEGG" id="psty:BFS30_12390"/>
<keyword evidence="3" id="KW-1185">Reference proteome</keyword>
<organism evidence="2 3">
    <name type="scientific">Pedobacter steynii</name>
    <dbReference type="NCBI Taxonomy" id="430522"/>
    <lineage>
        <taxon>Bacteria</taxon>
        <taxon>Pseudomonadati</taxon>
        <taxon>Bacteroidota</taxon>
        <taxon>Sphingobacteriia</taxon>
        <taxon>Sphingobacteriales</taxon>
        <taxon>Sphingobacteriaceae</taxon>
        <taxon>Pedobacter</taxon>
    </lineage>
</organism>
<dbReference type="PANTHER" id="PTHR30092">
    <property type="entry name" value="INNER MEMBRANE PROTEIN CRED"/>
    <property type="match status" value="1"/>
</dbReference>
<feature type="transmembrane region" description="Helical" evidence="1">
    <location>
        <begin position="371"/>
        <end position="393"/>
    </location>
</feature>
<feature type="transmembrane region" description="Helical" evidence="1">
    <location>
        <begin position="400"/>
        <end position="417"/>
    </location>
</feature>
<dbReference type="PANTHER" id="PTHR30092:SF0">
    <property type="entry name" value="INNER MEMBRANE PROTEIN CRED"/>
    <property type="match status" value="1"/>
</dbReference>
<dbReference type="EMBL" id="CP017141">
    <property type="protein sequence ID" value="AOM77903.1"/>
    <property type="molecule type" value="Genomic_DNA"/>
</dbReference>
<dbReference type="GO" id="GO:0005886">
    <property type="term" value="C:plasma membrane"/>
    <property type="evidence" value="ECO:0007669"/>
    <property type="project" value="TreeGrafter"/>
</dbReference>
<protein>
    <recommendedName>
        <fullName evidence="4">Inner membrane protein</fullName>
    </recommendedName>
</protein>
<feature type="transmembrane region" description="Helical" evidence="1">
    <location>
        <begin position="20"/>
        <end position="41"/>
    </location>
</feature>
<feature type="transmembrane region" description="Helical" evidence="1">
    <location>
        <begin position="319"/>
        <end position="337"/>
    </location>
</feature>
<name>A0A1D7QGW3_9SPHI</name>
<evidence type="ECO:0008006" key="4">
    <source>
        <dbReference type="Google" id="ProtNLM"/>
    </source>
</evidence>
<keyword evidence="1" id="KW-0812">Transmembrane</keyword>
<reference evidence="2 3" key="1">
    <citation type="submission" date="2016-08" db="EMBL/GenBank/DDBJ databases">
        <authorList>
            <person name="Seilhamer J.J."/>
        </authorList>
    </citation>
    <scope>NUCLEOTIDE SEQUENCE [LARGE SCALE GENOMIC DNA]</scope>
    <source>
        <strain evidence="2 3">DX4</strain>
    </source>
</reference>
<proteinExistence type="predicted"/>
<dbReference type="PIRSF" id="PIRSF004548">
    <property type="entry name" value="CreD"/>
    <property type="match status" value="1"/>
</dbReference>
<evidence type="ECO:0000256" key="1">
    <source>
        <dbReference type="SAM" id="Phobius"/>
    </source>
</evidence>
<dbReference type="RefSeq" id="WP_069379591.1">
    <property type="nucleotide sequence ID" value="NZ_CP017141.1"/>
</dbReference>
<dbReference type="InterPro" id="IPR010364">
    <property type="entry name" value="Uncharacterised_IM_CreD"/>
</dbReference>
<dbReference type="Proteomes" id="UP000094313">
    <property type="component" value="Chromosome"/>
</dbReference>
<evidence type="ECO:0000313" key="3">
    <source>
        <dbReference type="Proteomes" id="UP000094313"/>
    </source>
</evidence>
<keyword evidence="1" id="KW-0472">Membrane</keyword>
<gene>
    <name evidence="2" type="ORF">BFS30_12390</name>
</gene>
<dbReference type="AlphaFoldDB" id="A0A1D7QGW3"/>
<feature type="transmembrane region" description="Helical" evidence="1">
    <location>
        <begin position="423"/>
        <end position="443"/>
    </location>
</feature>
<accession>A0A1D7QGW3</accession>
<sequence length="455" mass="51319">MESLQSLPQKSIFAQLQESVAAKLFLIGMLTLLLLLPSSWIQTLITERQQRQDEAITEIAEKWSGAQLIESPVMQLPYKTFVKVVDAAGKSTLKEDFSVIYILPEELNIQTQVNPEILHRGIFDAVVYNTKLKIQGRFSELELKKSGINPDLILWDKVKVIAGLSDLKGLKNNPKIKLEDLAYTAEPDFSPENLFTNSLSVQTNLSAGKTTSIRFNYDIDLRGSGELNFLHLGKNTSVNVTGNWNNPSFTGNYLPETRSITEKQFTGNWKMSNFNRPFPQQWLGTNNALNEQNKAKATFGVKFLLPVDQYQKTMRSAKYSVLIILLSFISLFFIELLNKIKVNLLQYVLIGAAMIIYYSLLLSFTEQIGFTLAYLIASIATITLVSAFIGTFLRNKKAAFVFAIILSIFYSFIYVIIQLQDMALLFGSIGLFITVACLMYFSVKINWNKNQPAIA</sequence>
<evidence type="ECO:0000313" key="2">
    <source>
        <dbReference type="EMBL" id="AOM77903.1"/>
    </source>
</evidence>
<keyword evidence="1" id="KW-1133">Transmembrane helix</keyword>
<dbReference type="Pfam" id="PF06123">
    <property type="entry name" value="CreD"/>
    <property type="match status" value="1"/>
</dbReference>